<organism evidence="1 2">
    <name type="scientific">Streptomyces termitum</name>
    <dbReference type="NCBI Taxonomy" id="67368"/>
    <lineage>
        <taxon>Bacteria</taxon>
        <taxon>Bacillati</taxon>
        <taxon>Actinomycetota</taxon>
        <taxon>Actinomycetes</taxon>
        <taxon>Kitasatosporales</taxon>
        <taxon>Streptomycetaceae</taxon>
        <taxon>Streptomyces</taxon>
    </lineage>
</organism>
<name>A0A918SRS3_9ACTN</name>
<dbReference type="InterPro" id="IPR026337">
    <property type="entry name" value="AKG_HExxH"/>
</dbReference>
<reference evidence="1" key="2">
    <citation type="submission" date="2020-09" db="EMBL/GenBank/DDBJ databases">
        <authorList>
            <person name="Sun Q."/>
            <person name="Ohkuma M."/>
        </authorList>
    </citation>
    <scope>NUCLEOTIDE SEQUENCE</scope>
    <source>
        <strain evidence="1">JCM 4518</strain>
    </source>
</reference>
<dbReference type="NCBIfam" id="TIGR04267">
    <property type="entry name" value="mod_HExxH"/>
    <property type="match status" value="1"/>
</dbReference>
<accession>A0A918SRS3</accession>
<comment type="caution">
    <text evidence="1">The sequence shown here is derived from an EMBL/GenBank/DDBJ whole genome shotgun (WGS) entry which is preliminary data.</text>
</comment>
<dbReference type="EMBL" id="BMUL01000002">
    <property type="protein sequence ID" value="GHA68303.1"/>
    <property type="molecule type" value="Genomic_DNA"/>
</dbReference>
<evidence type="ECO:0000313" key="2">
    <source>
        <dbReference type="Proteomes" id="UP000644020"/>
    </source>
</evidence>
<evidence type="ECO:0000313" key="1">
    <source>
        <dbReference type="EMBL" id="GHA68303.1"/>
    </source>
</evidence>
<gene>
    <name evidence="1" type="ORF">GCM10010305_07910</name>
</gene>
<proteinExistence type="predicted"/>
<keyword evidence="2" id="KW-1185">Reference proteome</keyword>
<protein>
    <submittedName>
        <fullName evidence="1">HEXXH motif domain-containing protein</fullName>
    </submittedName>
</protein>
<dbReference type="AlphaFoldDB" id="A0A918SRS3"/>
<dbReference type="RefSeq" id="WP_189975091.1">
    <property type="nucleotide sequence ID" value="NZ_BMUL01000002.1"/>
</dbReference>
<dbReference type="Proteomes" id="UP000644020">
    <property type="component" value="Unassembled WGS sequence"/>
</dbReference>
<sequence length="605" mass="64168">MQTDGRHEDAGTTHHLVPSAHFDALASGRGGADTIRFLRTTEYSRRLLLLRALLDTAARTPDALGPLPSVDSAWETLTAAQERAPEEFRELLLHPQTGVWLGHGLRRLHHTAWGDGPVWTDLGHLHAVCAVAALRAGLPLRTAVPLRDGSAMFPTLGLARLPGRPRWGTADVVVAGGRLRIGPHGAPVGPPAPGGDGGEPADAPGWAPLRRLRARAARRRLDVWLDDVGPYRDLSEPLPPRRLSPAGAARWQDRFARAVTVLQETDPETAGALAEGLRSLTPVPPSPHGVVLSASSGDAFGGVLTTLPPDPVTFAVTLVHEFQHTKLGALLHLLTLERDGGAERHHAPWRDDPRPLGGLLQGAYAFLGITDFWARYLGRAPRAERAAAEFEFALGRRQTREAVLTLAADPALTAHGRRFVAGMAARLDALPAAARVRPGADALAALAATDHRTEWRIRHLVPAPEDVRALARAFVTGAPAEGTGTGAPAVVPDPTPRWAHARTGLIRHALAPGAPAPAASPADRALLAGDPSAAGAYARLLAADPECPDAWTGLVLSLATADPAARPLLHRPELLRPLHRELRLLGRPTPPARLAHWLVSGGPSG</sequence>
<reference evidence="1" key="1">
    <citation type="journal article" date="2014" name="Int. J. Syst. Evol. Microbiol.">
        <title>Complete genome sequence of Corynebacterium casei LMG S-19264T (=DSM 44701T), isolated from a smear-ripened cheese.</title>
        <authorList>
            <consortium name="US DOE Joint Genome Institute (JGI-PGF)"/>
            <person name="Walter F."/>
            <person name="Albersmeier A."/>
            <person name="Kalinowski J."/>
            <person name="Ruckert C."/>
        </authorList>
    </citation>
    <scope>NUCLEOTIDE SEQUENCE</scope>
    <source>
        <strain evidence="1">JCM 4518</strain>
    </source>
</reference>